<evidence type="ECO:0000256" key="1">
    <source>
        <dbReference type="SAM" id="SignalP"/>
    </source>
</evidence>
<gene>
    <name evidence="2" type="ORF">SUTH_00561</name>
</gene>
<dbReference type="KEGG" id="shd:SUTH_00561"/>
<dbReference type="OrthoDB" id="9000139at2"/>
<feature type="chain" id="PRO_5004794867" description="DUF2145 domain-containing protein" evidence="1">
    <location>
        <begin position="23"/>
        <end position="275"/>
    </location>
</feature>
<accession>W0SCA5</accession>
<reference evidence="2 3" key="1">
    <citation type="journal article" date="2014" name="Syst. Appl. Microbiol.">
        <title>Complete genomes of freshwater sulfur oxidizers Sulfuricella denitrificans skB26 and Sulfuritalea hydrogenivorans sk43H: genetic insights into the sulfur oxidation pathway of betaproteobacteria.</title>
        <authorList>
            <person name="Watanabe T."/>
            <person name="Kojima H."/>
            <person name="Fukui M."/>
        </authorList>
    </citation>
    <scope>NUCLEOTIDE SEQUENCE [LARGE SCALE GENOMIC DNA]</scope>
    <source>
        <strain evidence="2">DSM22779</strain>
    </source>
</reference>
<evidence type="ECO:0000313" key="3">
    <source>
        <dbReference type="Proteomes" id="UP000031637"/>
    </source>
</evidence>
<dbReference type="RefSeq" id="WP_052473132.1">
    <property type="nucleotide sequence ID" value="NZ_AP012547.1"/>
</dbReference>
<evidence type="ECO:0000313" key="2">
    <source>
        <dbReference type="EMBL" id="BAO28375.1"/>
    </source>
</evidence>
<proteinExistence type="predicted"/>
<dbReference type="Proteomes" id="UP000031637">
    <property type="component" value="Chromosome"/>
</dbReference>
<dbReference type="STRING" id="1223802.SUTH_00561"/>
<feature type="signal peptide" evidence="1">
    <location>
        <begin position="1"/>
        <end position="22"/>
    </location>
</feature>
<dbReference type="AlphaFoldDB" id="W0SCA5"/>
<dbReference type="EMBL" id="AP012547">
    <property type="protein sequence ID" value="BAO28375.1"/>
    <property type="molecule type" value="Genomic_DNA"/>
</dbReference>
<protein>
    <recommendedName>
        <fullName evidence="4">DUF2145 domain-containing protein</fullName>
    </recommendedName>
</protein>
<sequence length="275" mass="30425">MKQNRLKLLVAVLGAFWLTAVATPARSGQACAEKPATAEGSAKSARLSTQVREMLDGQKHSFALVARAGVDLSEFGLRHSHVGVAWRDHPRGRWYTFHLLNRCGTSQSELIEQSLEDFYNVELHDYEALIAAPSFPMQIRLQKAFFSPIAQTLHEREYNMIAHPFSTKYQNSNQWVLEVMASALAPVGHVGSRLSAQEWLKDNGFAPSVIPIGAGKRAGARLFSPHVRFSDHTDEEWQAQRYSVVSVDSVIAFIKARDKGLAEARIRLGSAAAGN</sequence>
<dbReference type="Pfam" id="PF09916">
    <property type="entry name" value="DUF2145"/>
    <property type="match status" value="1"/>
</dbReference>
<keyword evidence="3" id="KW-1185">Reference proteome</keyword>
<organism evidence="2 3">
    <name type="scientific">Sulfuritalea hydrogenivorans sk43H</name>
    <dbReference type="NCBI Taxonomy" id="1223802"/>
    <lineage>
        <taxon>Bacteria</taxon>
        <taxon>Pseudomonadati</taxon>
        <taxon>Pseudomonadota</taxon>
        <taxon>Betaproteobacteria</taxon>
        <taxon>Nitrosomonadales</taxon>
        <taxon>Sterolibacteriaceae</taxon>
        <taxon>Sulfuritalea</taxon>
    </lineage>
</organism>
<evidence type="ECO:0008006" key="4">
    <source>
        <dbReference type="Google" id="ProtNLM"/>
    </source>
</evidence>
<dbReference type="InterPro" id="IPR014547">
    <property type="entry name" value="UCP028477"/>
</dbReference>
<keyword evidence="1" id="KW-0732">Signal</keyword>
<dbReference type="HOGENOM" id="CLU_081299_0_0_4"/>
<name>W0SCA5_9PROT</name>